<dbReference type="PANTHER" id="PTHR33096">
    <property type="entry name" value="CXC2 DOMAIN-CONTAINING PROTEIN"/>
    <property type="match status" value="1"/>
</dbReference>
<feature type="compositionally biased region" description="Polar residues" evidence="1">
    <location>
        <begin position="58"/>
        <end position="71"/>
    </location>
</feature>
<dbReference type="InterPro" id="IPR041320">
    <property type="entry name" value="CxC1"/>
</dbReference>
<name>A0A5B0QSP7_PUCGR</name>
<proteinExistence type="predicted"/>
<feature type="compositionally biased region" description="Polar residues" evidence="1">
    <location>
        <begin position="10"/>
        <end position="30"/>
    </location>
</feature>
<evidence type="ECO:0000313" key="3">
    <source>
        <dbReference type="EMBL" id="KAA1116322.1"/>
    </source>
</evidence>
<dbReference type="OrthoDB" id="2504500at2759"/>
<feature type="region of interest" description="Disordered" evidence="1">
    <location>
        <begin position="1"/>
        <end position="98"/>
    </location>
</feature>
<evidence type="ECO:0000259" key="2">
    <source>
        <dbReference type="Pfam" id="PF18802"/>
    </source>
</evidence>
<reference evidence="3 4" key="1">
    <citation type="submission" date="2019-05" db="EMBL/GenBank/DDBJ databases">
        <title>Emergence of the Ug99 lineage of the wheat stem rust pathogen through somatic hybridization.</title>
        <authorList>
            <person name="Li F."/>
            <person name="Upadhyaya N.M."/>
            <person name="Sperschneider J."/>
            <person name="Matny O."/>
            <person name="Nguyen-Phuc H."/>
            <person name="Mago R."/>
            <person name="Raley C."/>
            <person name="Miller M.E."/>
            <person name="Silverstein K.A.T."/>
            <person name="Henningsen E."/>
            <person name="Hirsch C.D."/>
            <person name="Visser B."/>
            <person name="Pretorius Z.A."/>
            <person name="Steffenson B.J."/>
            <person name="Schwessinger B."/>
            <person name="Dodds P.N."/>
            <person name="Figueroa M."/>
        </authorList>
    </citation>
    <scope>NUCLEOTIDE SEQUENCE [LARGE SCALE GENOMIC DNA]</scope>
    <source>
        <strain evidence="3">21-0</strain>
    </source>
</reference>
<dbReference type="Pfam" id="PF18802">
    <property type="entry name" value="CxC1"/>
    <property type="match status" value="1"/>
</dbReference>
<evidence type="ECO:0000313" key="4">
    <source>
        <dbReference type="Proteomes" id="UP000324748"/>
    </source>
</evidence>
<sequence length="377" mass="42980">MGIRKPSKKNGGSLSQRLRRQANSAFNQSAFHRLQTRPTGTARAEQIPGPSEGEENNSYEPSYQENSTNFQDDSDSETNSTNDERTTWVTLPPGDESEQIDGAIESARERYRILAKDYNWKALIKQMHPQYIILQLRTKNWAAPNAYQEFTAQCACPLQHKTSRLVDLVDVYGQKRTESDFCHCQLDAVRLLRRGFIAGSPMSPQTAFSLPLLTLHNELWNHCHISVLPFTLALTQWLEPRSERLCAKNQQHARDMRKPFSAAVDMFRLLEEKTAVLIEEVLQLNDQEILAGRTCPACFGPQPSNSADYPESTRDRLIVCLDGNFQHRHNSQASRDYEALRSPHIFLPEGASDKMTREIRNMELVNQPPNRVGPFIL</sequence>
<accession>A0A5B0QSP7</accession>
<gene>
    <name evidence="3" type="ORF">PGT21_009481</name>
</gene>
<organism evidence="3 4">
    <name type="scientific">Puccinia graminis f. sp. tritici</name>
    <dbReference type="NCBI Taxonomy" id="56615"/>
    <lineage>
        <taxon>Eukaryota</taxon>
        <taxon>Fungi</taxon>
        <taxon>Dikarya</taxon>
        <taxon>Basidiomycota</taxon>
        <taxon>Pucciniomycotina</taxon>
        <taxon>Pucciniomycetes</taxon>
        <taxon>Pucciniales</taxon>
        <taxon>Pucciniaceae</taxon>
        <taxon>Puccinia</taxon>
    </lineage>
</organism>
<feature type="domain" description="CxC1-like cysteine cluster associated with KDZ transposases" evidence="2">
    <location>
        <begin position="140"/>
        <end position="243"/>
    </location>
</feature>
<dbReference type="AlphaFoldDB" id="A0A5B0QSP7"/>
<keyword evidence="4" id="KW-1185">Reference proteome</keyword>
<evidence type="ECO:0000256" key="1">
    <source>
        <dbReference type="SAM" id="MobiDB-lite"/>
    </source>
</evidence>
<dbReference type="EMBL" id="VSWC01000003">
    <property type="protein sequence ID" value="KAA1116322.1"/>
    <property type="molecule type" value="Genomic_DNA"/>
</dbReference>
<comment type="caution">
    <text evidence="3">The sequence shown here is derived from an EMBL/GenBank/DDBJ whole genome shotgun (WGS) entry which is preliminary data.</text>
</comment>
<dbReference type="PANTHER" id="PTHR33096:SF1">
    <property type="entry name" value="CXC1-LIKE CYSTEINE CLUSTER ASSOCIATED WITH KDZ TRANSPOSASES DOMAIN-CONTAINING PROTEIN"/>
    <property type="match status" value="1"/>
</dbReference>
<dbReference type="Proteomes" id="UP000324748">
    <property type="component" value="Unassembled WGS sequence"/>
</dbReference>
<protein>
    <recommendedName>
        <fullName evidence="2">CxC1-like cysteine cluster associated with KDZ transposases domain-containing protein</fullName>
    </recommendedName>
</protein>